<dbReference type="InterPro" id="IPR000760">
    <property type="entry name" value="Inositol_monophosphatase-like"/>
</dbReference>
<sequence length="275" mass="29293">MAEAKDVVTAAIGSGDIAARFEHAIAVVREAGRVAMDYYRRVDELVVESKANPLDVVSIADKEVEAVIRREIATKFPEDGYLGEEMGIDRGKNDCLWVIDPIDGTACFVNKMPTWVISVALMVGNEAVIGLIYEPNGDELFAACIGKGATVNGKPIAASQVDNVNAGVMGVGMSHRVESAALVPFIADLLDREGMFIRNGSCALMMAYAASGRLIGYFEPHINPWDCMAGIVLMREAGGWCNGFLDAPNVLEDGAPILVAGPKVADVLSEMTGVK</sequence>
<dbReference type="GO" id="GO:0006020">
    <property type="term" value="P:inositol metabolic process"/>
    <property type="evidence" value="ECO:0007669"/>
    <property type="project" value="TreeGrafter"/>
</dbReference>
<evidence type="ECO:0000256" key="8">
    <source>
        <dbReference type="ARBA" id="ARBA00022842"/>
    </source>
</evidence>
<dbReference type="GO" id="GO:0008934">
    <property type="term" value="F:inositol monophosphate 1-phosphatase activity"/>
    <property type="evidence" value="ECO:0007669"/>
    <property type="project" value="TreeGrafter"/>
</dbReference>
<dbReference type="InterPro" id="IPR020583">
    <property type="entry name" value="Inositol_monoP_metal-BS"/>
</dbReference>
<feature type="binding site" evidence="9">
    <location>
        <position position="103"/>
    </location>
    <ligand>
        <name>Mg(2+)</name>
        <dbReference type="ChEBI" id="CHEBI:18420"/>
        <label>1</label>
        <note>catalytic</note>
    </ligand>
</feature>
<feature type="binding site" evidence="9">
    <location>
        <position position="102"/>
    </location>
    <ligand>
        <name>Mg(2+)</name>
        <dbReference type="ChEBI" id="CHEBI:18420"/>
        <label>1</label>
        <note>catalytic</note>
    </ligand>
</feature>
<keyword evidence="7" id="KW-0378">Hydrolase</keyword>
<dbReference type="EMBL" id="NWTK01000001">
    <property type="protein sequence ID" value="PKR56031.1"/>
    <property type="molecule type" value="Genomic_DNA"/>
</dbReference>
<comment type="cofactor">
    <cofactor evidence="2 9">
        <name>Mg(2+)</name>
        <dbReference type="ChEBI" id="CHEBI:18420"/>
    </cofactor>
</comment>
<dbReference type="RefSeq" id="WP_101264020.1">
    <property type="nucleotide sequence ID" value="NZ_NWTK01000001.1"/>
</dbReference>
<dbReference type="PANTHER" id="PTHR20854:SF4">
    <property type="entry name" value="INOSITOL-1-MONOPHOSPHATASE-RELATED"/>
    <property type="match status" value="1"/>
</dbReference>
<accession>A0A2N3KZN0</accession>
<dbReference type="PROSITE" id="PS00629">
    <property type="entry name" value="IMP_1"/>
    <property type="match status" value="1"/>
</dbReference>
<evidence type="ECO:0000256" key="3">
    <source>
        <dbReference type="ARBA" id="ARBA00009759"/>
    </source>
</evidence>
<dbReference type="SUPFAM" id="SSF56655">
    <property type="entry name" value="Carbohydrate phosphatase"/>
    <property type="match status" value="1"/>
</dbReference>
<keyword evidence="6 9" id="KW-0479">Metal-binding</keyword>
<dbReference type="Gene3D" id="3.30.540.10">
    <property type="entry name" value="Fructose-1,6-Bisphosphatase, subunit A, domain 1"/>
    <property type="match status" value="1"/>
</dbReference>
<gene>
    <name evidence="10" type="ORF">COO20_02130</name>
</gene>
<evidence type="ECO:0000256" key="4">
    <source>
        <dbReference type="ARBA" id="ARBA00013106"/>
    </source>
</evidence>
<dbReference type="Pfam" id="PF00459">
    <property type="entry name" value="Inositol_P"/>
    <property type="match status" value="1"/>
</dbReference>
<evidence type="ECO:0000313" key="10">
    <source>
        <dbReference type="EMBL" id="PKR56031.1"/>
    </source>
</evidence>
<dbReference type="EC" id="3.1.3.25" evidence="4"/>
<name>A0A2N3KZN0_9PROT</name>
<evidence type="ECO:0000256" key="7">
    <source>
        <dbReference type="ARBA" id="ARBA00022801"/>
    </source>
</evidence>
<evidence type="ECO:0000256" key="5">
    <source>
        <dbReference type="ARBA" id="ARBA00019784"/>
    </source>
</evidence>
<comment type="catalytic activity">
    <reaction evidence="1">
        <text>a myo-inositol phosphate + H2O = myo-inositol + phosphate</text>
        <dbReference type="Rhea" id="RHEA:24056"/>
        <dbReference type="ChEBI" id="CHEBI:15377"/>
        <dbReference type="ChEBI" id="CHEBI:17268"/>
        <dbReference type="ChEBI" id="CHEBI:43474"/>
        <dbReference type="ChEBI" id="CHEBI:84139"/>
        <dbReference type="EC" id="3.1.3.25"/>
    </reaction>
</comment>
<reference evidence="10 11" key="1">
    <citation type="submission" date="2017-09" db="EMBL/GenBank/DDBJ databases">
        <title>Biodiversity and function of Thalassospira species in the particle-attached aromatic-hydrocarbon-degrading consortia from the surface seawater of the South China Sea.</title>
        <authorList>
            <person name="Dong C."/>
            <person name="Liu R."/>
            <person name="Shao Z."/>
        </authorList>
    </citation>
    <scope>NUCLEOTIDE SEQUENCE [LARGE SCALE GENOMIC DNA]</scope>
    <source>
        <strain evidence="10 11">CSC1P2</strain>
    </source>
</reference>
<dbReference type="Proteomes" id="UP000233597">
    <property type="component" value="Unassembled WGS sequence"/>
</dbReference>
<dbReference type="OrthoDB" id="9785695at2"/>
<feature type="binding site" evidence="9">
    <location>
        <position position="84"/>
    </location>
    <ligand>
        <name>Mg(2+)</name>
        <dbReference type="ChEBI" id="CHEBI:18420"/>
        <label>1</label>
        <note>catalytic</note>
    </ligand>
</feature>
<protein>
    <recommendedName>
        <fullName evidence="5">Inositol-1-monophosphatase</fullName>
        <ecNumber evidence="4">3.1.3.25</ecNumber>
    </recommendedName>
</protein>
<feature type="binding site" evidence="9">
    <location>
        <position position="226"/>
    </location>
    <ligand>
        <name>Mg(2+)</name>
        <dbReference type="ChEBI" id="CHEBI:18420"/>
        <label>1</label>
        <note>catalytic</note>
    </ligand>
</feature>
<dbReference type="GO" id="GO:0007165">
    <property type="term" value="P:signal transduction"/>
    <property type="evidence" value="ECO:0007669"/>
    <property type="project" value="TreeGrafter"/>
</dbReference>
<proteinExistence type="inferred from homology"/>
<evidence type="ECO:0000256" key="6">
    <source>
        <dbReference type="ARBA" id="ARBA00022723"/>
    </source>
</evidence>
<evidence type="ECO:0000256" key="2">
    <source>
        <dbReference type="ARBA" id="ARBA00001946"/>
    </source>
</evidence>
<dbReference type="FunFam" id="3.30.540.10:FF:000003">
    <property type="entry name" value="Inositol-1-monophosphatase"/>
    <property type="match status" value="1"/>
</dbReference>
<evidence type="ECO:0000256" key="1">
    <source>
        <dbReference type="ARBA" id="ARBA00001033"/>
    </source>
</evidence>
<keyword evidence="8 9" id="KW-0460">Magnesium</keyword>
<dbReference type="PRINTS" id="PR00377">
    <property type="entry name" value="IMPHPHTASES"/>
</dbReference>
<evidence type="ECO:0000313" key="11">
    <source>
        <dbReference type="Proteomes" id="UP000233597"/>
    </source>
</evidence>
<evidence type="ECO:0000256" key="9">
    <source>
        <dbReference type="PIRSR" id="PIRSR600760-2"/>
    </source>
</evidence>
<dbReference type="Gene3D" id="3.40.190.80">
    <property type="match status" value="1"/>
</dbReference>
<comment type="caution">
    <text evidence="10">The sequence shown here is derived from an EMBL/GenBank/DDBJ whole genome shotgun (WGS) entry which is preliminary data.</text>
</comment>
<organism evidence="10 11">
    <name type="scientific">Thalassospira marina</name>
    <dbReference type="NCBI Taxonomy" id="2048283"/>
    <lineage>
        <taxon>Bacteria</taxon>
        <taxon>Pseudomonadati</taxon>
        <taxon>Pseudomonadota</taxon>
        <taxon>Alphaproteobacteria</taxon>
        <taxon>Rhodospirillales</taxon>
        <taxon>Thalassospiraceae</taxon>
        <taxon>Thalassospira</taxon>
    </lineage>
</organism>
<comment type="similarity">
    <text evidence="3">Belongs to the inositol monophosphatase superfamily.</text>
</comment>
<feature type="binding site" evidence="9">
    <location>
        <position position="100"/>
    </location>
    <ligand>
        <name>Mg(2+)</name>
        <dbReference type="ChEBI" id="CHEBI:18420"/>
        <label>1</label>
        <note>catalytic</note>
    </ligand>
</feature>
<dbReference type="GO" id="GO:0046872">
    <property type="term" value="F:metal ion binding"/>
    <property type="evidence" value="ECO:0007669"/>
    <property type="project" value="UniProtKB-KW"/>
</dbReference>
<dbReference type="PANTHER" id="PTHR20854">
    <property type="entry name" value="INOSITOL MONOPHOSPHATASE"/>
    <property type="match status" value="1"/>
</dbReference>
<dbReference type="AlphaFoldDB" id="A0A2N3KZN0"/>